<dbReference type="Pfam" id="PF00172">
    <property type="entry name" value="Zn_clus"/>
    <property type="match status" value="1"/>
</dbReference>
<dbReference type="GO" id="GO:0008270">
    <property type="term" value="F:zinc ion binding"/>
    <property type="evidence" value="ECO:0007669"/>
    <property type="project" value="InterPro"/>
</dbReference>
<evidence type="ECO:0000256" key="2">
    <source>
        <dbReference type="ARBA" id="ARBA00022723"/>
    </source>
</evidence>
<dbReference type="PROSITE" id="PS00463">
    <property type="entry name" value="ZN2_CY6_FUNGAL_1"/>
    <property type="match status" value="1"/>
</dbReference>
<proteinExistence type="predicted"/>
<dbReference type="AlphaFoldDB" id="A0AAD6CSA2"/>
<evidence type="ECO:0000256" key="6">
    <source>
        <dbReference type="ARBA" id="ARBA00023242"/>
    </source>
</evidence>
<keyword evidence="6" id="KW-0539">Nucleus</keyword>
<feature type="compositionally biased region" description="Polar residues" evidence="7">
    <location>
        <begin position="748"/>
        <end position="758"/>
    </location>
</feature>
<keyword evidence="10" id="KW-1185">Reference proteome</keyword>
<evidence type="ECO:0000259" key="8">
    <source>
        <dbReference type="PROSITE" id="PS50048"/>
    </source>
</evidence>
<keyword evidence="4" id="KW-0238">DNA-binding</keyword>
<evidence type="ECO:0000256" key="1">
    <source>
        <dbReference type="ARBA" id="ARBA00004123"/>
    </source>
</evidence>
<dbReference type="InterPro" id="IPR050815">
    <property type="entry name" value="TF_fung"/>
</dbReference>
<name>A0AAD6CSA2_9EURO</name>
<keyword evidence="2" id="KW-0479">Metal-binding</keyword>
<evidence type="ECO:0000256" key="5">
    <source>
        <dbReference type="ARBA" id="ARBA00023163"/>
    </source>
</evidence>
<accession>A0AAD6CSA2</accession>
<feature type="region of interest" description="Disordered" evidence="7">
    <location>
        <begin position="1"/>
        <end position="26"/>
    </location>
</feature>
<gene>
    <name evidence="9" type="ORF">N7494_007336</name>
</gene>
<dbReference type="CDD" id="cd00067">
    <property type="entry name" value="GAL4"/>
    <property type="match status" value="1"/>
</dbReference>
<evidence type="ECO:0000256" key="3">
    <source>
        <dbReference type="ARBA" id="ARBA00023015"/>
    </source>
</evidence>
<reference evidence="9 10" key="1">
    <citation type="journal article" date="2023" name="IMA Fungus">
        <title>Comparative genomic study of the Penicillium genus elucidates a diverse pangenome and 15 lateral gene transfer events.</title>
        <authorList>
            <person name="Petersen C."/>
            <person name="Sorensen T."/>
            <person name="Nielsen M.R."/>
            <person name="Sondergaard T.E."/>
            <person name="Sorensen J.L."/>
            <person name="Fitzpatrick D.A."/>
            <person name="Frisvad J.C."/>
            <person name="Nielsen K.L."/>
        </authorList>
    </citation>
    <scope>NUCLEOTIDE SEQUENCE [LARGE SCALE GENOMIC DNA]</scope>
    <source>
        <strain evidence="9 10">IBT 35679</strain>
    </source>
</reference>
<dbReference type="GO" id="GO:0003677">
    <property type="term" value="F:DNA binding"/>
    <property type="evidence" value="ECO:0007669"/>
    <property type="project" value="UniProtKB-KW"/>
</dbReference>
<sequence length="867" mass="95377">MVDLSGPDAASAGAGEGEVAAGNDLPSCQSCRRRKLKCSRQSPSCSQCQRLACECIYVSKQKPGLKTGAIDSLSRRLEVLEEILLDESGVRKPQMAFLDDIPELQNSPPAFERQHQSKQLHQTFHQRHLSSDEGLLVSDSATSPPLASNSGHKRRRTNDMDPDPWNEDDGLPPPPPLHLLDPIVDIHFRTVHHWVPILHEARFLAKLADPNERNRLAVLLHSLVAVSIKYLDVGKVELGHIDVERQIKLSRKIVMLHAMQSVSVENMQALIFLAFDYVSCLIICLSIPGSFTILRWALTLSIADGMRLSIQGVAYHWLFDENSRIPSIDCRIAGPILARATTSSSVDTSVKAARLDRVRRTEEAVLECFSSRQCSWNTSLTSDHVQRRLPCSGAPWARQEAVSTPFFGIWNKTAAKIGKSIANVPTLYESPSKTNDYSPNGDTGVGGDQVDISNLGAFAYCIEATENLSQVTSFFLQQSIDFGDRAQVKNWLTSELRSISLSLREELTRSSFSWKMFLPHQWHDSDVSRDVSIVKMDPNLTLAHLTHNAATILLHQHIAYPPGTWCDVVKLPSSCSAETCQLAAVEIASIADKYLCYMGGIVNSQFAFCAFVAARILLVHWLSVSRQTDEPLAPEFFSLGDSLGEMSRRWRGSDSSDDADNMGQPGVSDLMTKYAAQLQLMYSRYMAGLHTHSSVGDMLSDASLNGLLDLQQQPIANSNSSTQNRISPPMPGMGSGGTIATGMPSFAHPTSSLSQPPSRSHPPIAYDPRGTPVRYDVVSPRQRQRYDSYGQFDFGTNMGRAGPSNIARGSSSSTAMAGLLGLRMENKSRHSNSSGFGGEDEDELFGQQFLEMDRVITLDGTDFFGGF</sequence>
<dbReference type="PANTHER" id="PTHR47338">
    <property type="entry name" value="ZN(II)2CYS6 TRANSCRIPTION FACTOR (EUROFUNG)-RELATED"/>
    <property type="match status" value="1"/>
</dbReference>
<protein>
    <recommendedName>
        <fullName evidence="8">Zn(2)-C6 fungal-type domain-containing protein</fullName>
    </recommendedName>
</protein>
<dbReference type="Gene3D" id="4.10.240.10">
    <property type="entry name" value="Zn(2)-C6 fungal-type DNA-binding domain"/>
    <property type="match status" value="1"/>
</dbReference>
<feature type="compositionally biased region" description="Low complexity" evidence="7">
    <location>
        <begin position="9"/>
        <end position="22"/>
    </location>
</feature>
<dbReference type="SUPFAM" id="SSF57701">
    <property type="entry name" value="Zn2/Cys6 DNA-binding domain"/>
    <property type="match status" value="1"/>
</dbReference>
<feature type="compositionally biased region" description="Acidic residues" evidence="7">
    <location>
        <begin position="160"/>
        <end position="170"/>
    </location>
</feature>
<dbReference type="GO" id="GO:0000981">
    <property type="term" value="F:DNA-binding transcription factor activity, RNA polymerase II-specific"/>
    <property type="evidence" value="ECO:0007669"/>
    <property type="project" value="InterPro"/>
</dbReference>
<keyword evidence="5" id="KW-0804">Transcription</keyword>
<keyword evidence="3" id="KW-0805">Transcription regulation</keyword>
<feature type="compositionally biased region" description="Polar residues" evidence="7">
    <location>
        <begin position="139"/>
        <end position="150"/>
    </location>
</feature>
<dbReference type="EMBL" id="JAQIZZ010000006">
    <property type="protein sequence ID" value="KAJ5537857.1"/>
    <property type="molecule type" value="Genomic_DNA"/>
</dbReference>
<evidence type="ECO:0000256" key="4">
    <source>
        <dbReference type="ARBA" id="ARBA00023125"/>
    </source>
</evidence>
<comment type="caution">
    <text evidence="9">The sequence shown here is derived from an EMBL/GenBank/DDBJ whole genome shotgun (WGS) entry which is preliminary data.</text>
</comment>
<dbReference type="InterPro" id="IPR001138">
    <property type="entry name" value="Zn2Cys6_DnaBD"/>
</dbReference>
<organism evidence="9 10">
    <name type="scientific">Penicillium frequentans</name>
    <dbReference type="NCBI Taxonomy" id="3151616"/>
    <lineage>
        <taxon>Eukaryota</taxon>
        <taxon>Fungi</taxon>
        <taxon>Dikarya</taxon>
        <taxon>Ascomycota</taxon>
        <taxon>Pezizomycotina</taxon>
        <taxon>Eurotiomycetes</taxon>
        <taxon>Eurotiomycetidae</taxon>
        <taxon>Eurotiales</taxon>
        <taxon>Aspergillaceae</taxon>
        <taxon>Penicillium</taxon>
    </lineage>
</organism>
<evidence type="ECO:0000256" key="7">
    <source>
        <dbReference type="SAM" id="MobiDB-lite"/>
    </source>
</evidence>
<dbReference type="PROSITE" id="PS50048">
    <property type="entry name" value="ZN2_CY6_FUNGAL_2"/>
    <property type="match status" value="1"/>
</dbReference>
<dbReference type="PANTHER" id="PTHR47338:SF23">
    <property type="entry name" value="ZN(II)2CYS6 TRANSCRIPTION FACTOR (EUROFUNG)"/>
    <property type="match status" value="1"/>
</dbReference>
<evidence type="ECO:0000313" key="9">
    <source>
        <dbReference type="EMBL" id="KAJ5537857.1"/>
    </source>
</evidence>
<feature type="region of interest" description="Disordered" evidence="7">
    <location>
        <begin position="103"/>
        <end position="173"/>
    </location>
</feature>
<dbReference type="GO" id="GO:0005634">
    <property type="term" value="C:nucleus"/>
    <property type="evidence" value="ECO:0007669"/>
    <property type="project" value="UniProtKB-SubCell"/>
</dbReference>
<evidence type="ECO:0000313" key="10">
    <source>
        <dbReference type="Proteomes" id="UP001220324"/>
    </source>
</evidence>
<comment type="subcellular location">
    <subcellularLocation>
        <location evidence="1">Nucleus</location>
    </subcellularLocation>
</comment>
<dbReference type="SMART" id="SM00066">
    <property type="entry name" value="GAL4"/>
    <property type="match status" value="1"/>
</dbReference>
<dbReference type="InterPro" id="IPR036864">
    <property type="entry name" value="Zn2-C6_fun-type_DNA-bd_sf"/>
</dbReference>
<feature type="domain" description="Zn(2)-C6 fungal-type" evidence="8">
    <location>
        <begin position="27"/>
        <end position="57"/>
    </location>
</feature>
<dbReference type="CDD" id="cd12148">
    <property type="entry name" value="fungal_TF_MHR"/>
    <property type="match status" value="1"/>
</dbReference>
<feature type="region of interest" description="Disordered" evidence="7">
    <location>
        <begin position="747"/>
        <end position="773"/>
    </location>
</feature>
<dbReference type="Proteomes" id="UP001220324">
    <property type="component" value="Unassembled WGS sequence"/>
</dbReference>